<organism evidence="8 9">
    <name type="scientific">Clathrus columnatus</name>
    <dbReference type="NCBI Taxonomy" id="1419009"/>
    <lineage>
        <taxon>Eukaryota</taxon>
        <taxon>Fungi</taxon>
        <taxon>Dikarya</taxon>
        <taxon>Basidiomycota</taxon>
        <taxon>Agaricomycotina</taxon>
        <taxon>Agaricomycetes</taxon>
        <taxon>Phallomycetidae</taxon>
        <taxon>Phallales</taxon>
        <taxon>Clathraceae</taxon>
        <taxon>Clathrus</taxon>
    </lineage>
</organism>
<dbReference type="GO" id="GO:0005634">
    <property type="term" value="C:nucleus"/>
    <property type="evidence" value="ECO:0007669"/>
    <property type="project" value="UniProtKB-SubCell"/>
</dbReference>
<evidence type="ECO:0000313" key="8">
    <source>
        <dbReference type="EMBL" id="GJJ09713.1"/>
    </source>
</evidence>
<keyword evidence="3 5" id="KW-0371">Homeobox</keyword>
<dbReference type="InterPro" id="IPR008422">
    <property type="entry name" value="KN_HD"/>
</dbReference>
<dbReference type="Gene3D" id="1.10.10.60">
    <property type="entry name" value="Homeodomain-like"/>
    <property type="match status" value="1"/>
</dbReference>
<evidence type="ECO:0000256" key="5">
    <source>
        <dbReference type="PROSITE-ProRule" id="PRU00108"/>
    </source>
</evidence>
<dbReference type="GO" id="GO:0006355">
    <property type="term" value="P:regulation of DNA-templated transcription"/>
    <property type="evidence" value="ECO:0007669"/>
    <property type="project" value="InterPro"/>
</dbReference>
<dbReference type="Pfam" id="PF05920">
    <property type="entry name" value="Homeobox_KN"/>
    <property type="match status" value="1"/>
</dbReference>
<dbReference type="CDD" id="cd00086">
    <property type="entry name" value="homeodomain"/>
    <property type="match status" value="1"/>
</dbReference>
<protein>
    <recommendedName>
        <fullName evidence="7">Homeobox domain-containing protein</fullName>
    </recommendedName>
</protein>
<proteinExistence type="inferred from homology"/>
<dbReference type="InterPro" id="IPR009057">
    <property type="entry name" value="Homeodomain-like_sf"/>
</dbReference>
<evidence type="ECO:0000256" key="1">
    <source>
        <dbReference type="ARBA" id="ARBA00005800"/>
    </source>
</evidence>
<evidence type="ECO:0000256" key="2">
    <source>
        <dbReference type="ARBA" id="ARBA00023125"/>
    </source>
</evidence>
<evidence type="ECO:0000313" key="9">
    <source>
        <dbReference type="Proteomes" id="UP001050691"/>
    </source>
</evidence>
<dbReference type="Proteomes" id="UP001050691">
    <property type="component" value="Unassembled WGS sequence"/>
</dbReference>
<gene>
    <name evidence="8" type="ORF">Clacol_003937</name>
</gene>
<reference evidence="8" key="1">
    <citation type="submission" date="2021-10" db="EMBL/GenBank/DDBJ databases">
        <title>De novo Genome Assembly of Clathrus columnatus (Basidiomycota, Fungi) Using Illumina and Nanopore Sequence Data.</title>
        <authorList>
            <person name="Ogiso-Tanaka E."/>
            <person name="Itagaki H."/>
            <person name="Hosoya T."/>
            <person name="Hosaka K."/>
        </authorList>
    </citation>
    <scope>NUCLEOTIDE SEQUENCE</scope>
    <source>
        <strain evidence="8">MO-923</strain>
    </source>
</reference>
<keyword evidence="4 5" id="KW-0539">Nucleus</keyword>
<name>A0AAV5A975_9AGAM</name>
<keyword evidence="9" id="KW-1185">Reference proteome</keyword>
<keyword evidence="2 5" id="KW-0238">DNA-binding</keyword>
<accession>A0AAV5A975</accession>
<dbReference type="PROSITE" id="PS50071">
    <property type="entry name" value="HOMEOBOX_2"/>
    <property type="match status" value="1"/>
</dbReference>
<comment type="subcellular location">
    <subcellularLocation>
        <location evidence="5">Nucleus</location>
    </subcellularLocation>
</comment>
<dbReference type="InterPro" id="IPR001356">
    <property type="entry name" value="HD"/>
</dbReference>
<evidence type="ECO:0000259" key="7">
    <source>
        <dbReference type="PROSITE" id="PS50071"/>
    </source>
</evidence>
<comment type="caution">
    <text evidence="8">The sequence shown here is derived from an EMBL/GenBank/DDBJ whole genome shotgun (WGS) entry which is preliminary data.</text>
</comment>
<sequence>MELPFSAPSKTSLHVDDAGFSKSSSSKPISVVGRHCYPFFRDHLHNPYPTSQEKESIVSKANSPDVTMVSVSNWFANSRRRSGWIELCNEYYNGDTKLMVEVCSHVLIYRGKSRSNDPPGLVNKILDMEKKVQGWHEEEIKPSRWVLDLRDLINDFETRLQIITQNESSIVSTSPLLGDESEDQETHSVVGVKRSHKDYILGSYASDTLSRSVSVSSISSLSSLSTECYSSEEEGRPIKRGRMNSTSKKDKKYSADPLSENQYTRTTRTDQLKRPFSTSLEDSAGLERLCKRFRFTYDKLPEVPNPLMIQNEQPLDHPSPNASFQPTIHDTDLDLSLLPIVDLQPPDANWSLDINLYDWSSSPDILSMIDPNCQLNSGEPFPAVMTTITEDKRDDPDQWLQSFFMSDFPESLSPVRLETNSERATSVLIHTSDCSYPTSLTLTPDDTITMLRNSTTETSCDQPELELGLSDVEGEARLGSDILEDNIRWLLSGSGLELDPFPTDFPKETFSLDSPCATSAR</sequence>
<dbReference type="SUPFAM" id="SSF46689">
    <property type="entry name" value="Homeodomain-like"/>
    <property type="match status" value="1"/>
</dbReference>
<evidence type="ECO:0000256" key="3">
    <source>
        <dbReference type="ARBA" id="ARBA00023155"/>
    </source>
</evidence>
<feature type="region of interest" description="Disordered" evidence="6">
    <location>
        <begin position="229"/>
        <end position="268"/>
    </location>
</feature>
<feature type="DNA-binding region" description="Homeobox" evidence="5">
    <location>
        <begin position="42"/>
        <end position="86"/>
    </location>
</feature>
<dbReference type="GO" id="GO:0003677">
    <property type="term" value="F:DNA binding"/>
    <property type="evidence" value="ECO:0007669"/>
    <property type="project" value="UniProtKB-UniRule"/>
</dbReference>
<feature type="domain" description="Homeobox" evidence="7">
    <location>
        <begin position="40"/>
        <end position="85"/>
    </location>
</feature>
<evidence type="ECO:0000256" key="4">
    <source>
        <dbReference type="ARBA" id="ARBA00023242"/>
    </source>
</evidence>
<evidence type="ECO:0000256" key="6">
    <source>
        <dbReference type="SAM" id="MobiDB-lite"/>
    </source>
</evidence>
<dbReference type="EMBL" id="BPWL01000004">
    <property type="protein sequence ID" value="GJJ09713.1"/>
    <property type="molecule type" value="Genomic_DNA"/>
</dbReference>
<dbReference type="AlphaFoldDB" id="A0AAV5A975"/>
<comment type="similarity">
    <text evidence="1">Belongs to the TALE/M-ATYP homeobox family.</text>
</comment>